<dbReference type="Proteomes" id="UP000887572">
    <property type="component" value="Unplaced"/>
</dbReference>
<reference evidence="2" key="1">
    <citation type="submission" date="2022-11" db="UniProtKB">
        <authorList>
            <consortium name="WormBaseParasite"/>
        </authorList>
    </citation>
    <scope>IDENTIFICATION</scope>
</reference>
<name>A0A914H5D3_GLORO</name>
<proteinExistence type="predicted"/>
<protein>
    <submittedName>
        <fullName evidence="2">Uncharacterized protein</fullName>
    </submittedName>
</protein>
<evidence type="ECO:0000313" key="1">
    <source>
        <dbReference type="Proteomes" id="UP000887572"/>
    </source>
</evidence>
<sequence>MILFQKSPFPFGSIVVSFASLIDGGFDHIPDQILCHFLAIISSLIGCDIAFLFDNTDGIDHFFSLCFVSIGRMEPNLMAISLACLVRFLSAAEKMANPSLANATKQRIVAHCVTANFAELAAFVLRNSLSADLIRSLWQFIHALSTIEFTISAMPDLVTALSALIGAEPSLLTQQFPLGPTERGKRPLPLLTLCNLLRNSTPNSSASRQLATLLHIEIDDGPKNIEDSHISKTF</sequence>
<accession>A0A914H5D3</accession>
<evidence type="ECO:0000313" key="2">
    <source>
        <dbReference type="WBParaSite" id="Gr19_v10_g1382.t1"/>
    </source>
</evidence>
<keyword evidence="1" id="KW-1185">Reference proteome</keyword>
<organism evidence="1 2">
    <name type="scientific">Globodera rostochiensis</name>
    <name type="common">Golden nematode worm</name>
    <name type="synonym">Heterodera rostochiensis</name>
    <dbReference type="NCBI Taxonomy" id="31243"/>
    <lineage>
        <taxon>Eukaryota</taxon>
        <taxon>Metazoa</taxon>
        <taxon>Ecdysozoa</taxon>
        <taxon>Nematoda</taxon>
        <taxon>Chromadorea</taxon>
        <taxon>Rhabditida</taxon>
        <taxon>Tylenchina</taxon>
        <taxon>Tylenchomorpha</taxon>
        <taxon>Tylenchoidea</taxon>
        <taxon>Heteroderidae</taxon>
        <taxon>Heteroderinae</taxon>
        <taxon>Globodera</taxon>
    </lineage>
</organism>
<dbReference type="AlphaFoldDB" id="A0A914H5D3"/>
<dbReference type="WBParaSite" id="Gr19_v10_g1382.t1">
    <property type="protein sequence ID" value="Gr19_v10_g1382.t1"/>
    <property type="gene ID" value="Gr19_v10_g1382"/>
</dbReference>